<sequence length="1028" mass="114961">MYAPNDSERPLRVLSLDGGGVRGISSLMILQEIMEKLRLVNGLDQIPRPCDHFDLIGGTSTGGIIAIMLGRLGMTVDQCLQAYTKVAQMAFTQKRTLRLPASPSGAFSAKALEAAIKQTIREFCTDPHCVAQREQGQSTTASCTHDGMEFRSPSCTKTVVLAITEVNIDAPPTLFKTYDTSNDLNGCTIWQIARATSAATTFFKPIRVGQMQISYVDAGFGYNNPCDVLIREAEQQFPDRKDMHILSIGTGLGDVVTLDDTRTSILKALKKMASSSKKVAFDLKKRFRDSGQYYRFNVDLGLKDVTLSDWEKSSTIAGHTKNYLADVEIEINRFVDAFAGVTHIAPVPQPVPEPGSEARNTVHYLPFSKNRRFVARKAVFDTLVRMLFTQPGTDRVSLVGLGGMGKTQIALHFAHWVKENRQGCSVLWVPALSTSSFEQACGEIQKKLAISDDDTKDSKEVIRRYLSSEKPGDWLLIVDNADDADVLWGSSDATRGIHQYLPESDRGRILFTTRSQQVAVRAAAGDVVELGPMSADEAKAILNNWSVQKSQVQNEQVVMQLLKKLTFLPLAVAQAAAYMSINKILITEYLHICESKDQEMIELLSSSFHDSAHYSSSQNAVATTWIISFDQIRRNDEPAAAILSFTSHIEPKAIPRWILPRMGSEQQLTKAIGTLCGYGFLSRRGDGEAFEMHRLVHLATRIWTDQNNMTKETGQDAAHQLAAVFPNNDWENRDLWQQCLPHALRLLQYIGATDDPRICILSNWVGRCLEREGRIKEAVDVLERVVLWQKTLPPDQPVKLNSQQSLGLVYLLNGQVTIGTQLLEEVVAMKQNLAEEDNSRLTSENLLATAYQKSMRLEEAIQLFEHVVDVQAKTLSEEHPDRLTSDQNLAIAYQKNGQVEKAVPLLEHVVDVRAKTLSEEHPDRLISEQNLAMAYRKNGQVEKAIQLLEHAVDVQEITLPEEHPDRLQSESILAFTLHHYSGQTEEAAELMEHVVAVRSRIYPETDDLRVQSERRLQKMRKALEGIEE</sequence>
<evidence type="ECO:0000256" key="1">
    <source>
        <dbReference type="ARBA" id="ARBA00023098"/>
    </source>
</evidence>
<feature type="short sequence motif" description="GXSXG" evidence="2">
    <location>
        <begin position="58"/>
        <end position="62"/>
    </location>
</feature>
<dbReference type="CDD" id="cd07216">
    <property type="entry name" value="Pat17_PNPLA8_PNPLA9_like3"/>
    <property type="match status" value="1"/>
</dbReference>
<dbReference type="GO" id="GO:0016787">
    <property type="term" value="F:hydrolase activity"/>
    <property type="evidence" value="ECO:0007669"/>
    <property type="project" value="UniProtKB-UniRule"/>
</dbReference>
<keyword evidence="5" id="KW-1185">Reference proteome</keyword>
<dbReference type="Gene3D" id="3.40.50.300">
    <property type="entry name" value="P-loop containing nucleotide triphosphate hydrolases"/>
    <property type="match status" value="1"/>
</dbReference>
<comment type="caution">
    <text evidence="2">Lacks conserved residue(s) required for the propagation of feature annotation.</text>
</comment>
<dbReference type="SUPFAM" id="SSF52151">
    <property type="entry name" value="FabD/lysophospholipase-like"/>
    <property type="match status" value="1"/>
</dbReference>
<comment type="caution">
    <text evidence="4">The sequence shown here is derived from an EMBL/GenBank/DDBJ whole genome shotgun (WGS) entry which is preliminary data.</text>
</comment>
<dbReference type="Gene3D" id="1.25.40.10">
    <property type="entry name" value="Tetratricopeptide repeat domain"/>
    <property type="match status" value="2"/>
</dbReference>
<reference evidence="4" key="1">
    <citation type="journal article" date="2021" name="Nat. Commun.">
        <title>Genetic determinants of endophytism in the Arabidopsis root mycobiome.</title>
        <authorList>
            <person name="Mesny F."/>
            <person name="Miyauchi S."/>
            <person name="Thiergart T."/>
            <person name="Pickel B."/>
            <person name="Atanasova L."/>
            <person name="Karlsson M."/>
            <person name="Huettel B."/>
            <person name="Barry K.W."/>
            <person name="Haridas S."/>
            <person name="Chen C."/>
            <person name="Bauer D."/>
            <person name="Andreopoulos W."/>
            <person name="Pangilinan J."/>
            <person name="LaButti K."/>
            <person name="Riley R."/>
            <person name="Lipzen A."/>
            <person name="Clum A."/>
            <person name="Drula E."/>
            <person name="Henrissat B."/>
            <person name="Kohler A."/>
            <person name="Grigoriev I.V."/>
            <person name="Martin F.M."/>
            <person name="Hacquard S."/>
        </authorList>
    </citation>
    <scope>NUCLEOTIDE SEQUENCE</scope>
    <source>
        <strain evidence="4">MPI-CAGE-AT-0147</strain>
    </source>
</reference>
<dbReference type="EMBL" id="JAGMUV010000020">
    <property type="protein sequence ID" value="KAH7126012.1"/>
    <property type="molecule type" value="Genomic_DNA"/>
</dbReference>
<dbReference type="GO" id="GO:0046486">
    <property type="term" value="P:glycerolipid metabolic process"/>
    <property type="evidence" value="ECO:0007669"/>
    <property type="project" value="UniProtKB-ARBA"/>
</dbReference>
<dbReference type="PANTHER" id="PTHR46082">
    <property type="entry name" value="ATP/GTP-BINDING PROTEIN-RELATED"/>
    <property type="match status" value="1"/>
</dbReference>
<dbReference type="InterPro" id="IPR002182">
    <property type="entry name" value="NB-ARC"/>
</dbReference>
<feature type="active site" description="Nucleophile" evidence="2">
    <location>
        <position position="60"/>
    </location>
</feature>
<dbReference type="InterPro" id="IPR019734">
    <property type="entry name" value="TPR_rpt"/>
</dbReference>
<dbReference type="InterPro" id="IPR053137">
    <property type="entry name" value="NLR-like"/>
</dbReference>
<protein>
    <recommendedName>
        <fullName evidence="3">PNPLA domain-containing protein</fullName>
    </recommendedName>
</protein>
<keyword evidence="1 2" id="KW-0443">Lipid metabolism</keyword>
<dbReference type="Pfam" id="PF01734">
    <property type="entry name" value="Patatin"/>
    <property type="match status" value="1"/>
</dbReference>
<evidence type="ECO:0000256" key="2">
    <source>
        <dbReference type="PROSITE-ProRule" id="PRU01161"/>
    </source>
</evidence>
<dbReference type="InterPro" id="IPR011990">
    <property type="entry name" value="TPR-like_helical_dom_sf"/>
</dbReference>
<dbReference type="InterPro" id="IPR016035">
    <property type="entry name" value="Acyl_Trfase/lysoPLipase"/>
</dbReference>
<evidence type="ECO:0000313" key="5">
    <source>
        <dbReference type="Proteomes" id="UP000738349"/>
    </source>
</evidence>
<dbReference type="InterPro" id="IPR002641">
    <property type="entry name" value="PNPLA_dom"/>
</dbReference>
<dbReference type="Pfam" id="PF13424">
    <property type="entry name" value="TPR_12"/>
    <property type="match status" value="1"/>
</dbReference>
<dbReference type="GO" id="GO:0043531">
    <property type="term" value="F:ADP binding"/>
    <property type="evidence" value="ECO:0007669"/>
    <property type="project" value="InterPro"/>
</dbReference>
<dbReference type="Pfam" id="PF13374">
    <property type="entry name" value="TPR_10"/>
    <property type="match status" value="1"/>
</dbReference>
<dbReference type="Pfam" id="PF00931">
    <property type="entry name" value="NB-ARC"/>
    <property type="match status" value="1"/>
</dbReference>
<dbReference type="PANTHER" id="PTHR46082:SF6">
    <property type="entry name" value="AAA+ ATPASE DOMAIN-CONTAINING PROTEIN-RELATED"/>
    <property type="match status" value="1"/>
</dbReference>
<dbReference type="OrthoDB" id="1658288at2759"/>
<gene>
    <name evidence="4" type="ORF">EDB81DRAFT_951419</name>
</gene>
<dbReference type="SUPFAM" id="SSF48452">
    <property type="entry name" value="TPR-like"/>
    <property type="match status" value="2"/>
</dbReference>
<dbReference type="PROSITE" id="PS51635">
    <property type="entry name" value="PNPLA"/>
    <property type="match status" value="1"/>
</dbReference>
<feature type="active site" description="Proton acceptor" evidence="2">
    <location>
        <position position="217"/>
    </location>
</feature>
<evidence type="ECO:0000259" key="3">
    <source>
        <dbReference type="PROSITE" id="PS51635"/>
    </source>
</evidence>
<dbReference type="AlphaFoldDB" id="A0A9P9DVZ4"/>
<dbReference type="GO" id="GO:0016042">
    <property type="term" value="P:lipid catabolic process"/>
    <property type="evidence" value="ECO:0007669"/>
    <property type="project" value="UniProtKB-UniRule"/>
</dbReference>
<feature type="short sequence motif" description="GXGXXG" evidence="2">
    <location>
        <begin position="18"/>
        <end position="23"/>
    </location>
</feature>
<dbReference type="Gene3D" id="3.40.1090.10">
    <property type="entry name" value="Cytosolic phospholipase A2 catalytic domain"/>
    <property type="match status" value="1"/>
</dbReference>
<feature type="domain" description="PNPLA" evidence="3">
    <location>
        <begin position="14"/>
        <end position="230"/>
    </location>
</feature>
<keyword evidence="2" id="KW-0378">Hydrolase</keyword>
<accession>A0A9P9DVZ4</accession>
<name>A0A9P9DVZ4_9HYPO</name>
<dbReference type="Proteomes" id="UP000738349">
    <property type="component" value="Unassembled WGS sequence"/>
</dbReference>
<dbReference type="SUPFAM" id="SSF52540">
    <property type="entry name" value="P-loop containing nucleoside triphosphate hydrolases"/>
    <property type="match status" value="1"/>
</dbReference>
<organism evidence="4 5">
    <name type="scientific">Dactylonectria macrodidyma</name>
    <dbReference type="NCBI Taxonomy" id="307937"/>
    <lineage>
        <taxon>Eukaryota</taxon>
        <taxon>Fungi</taxon>
        <taxon>Dikarya</taxon>
        <taxon>Ascomycota</taxon>
        <taxon>Pezizomycotina</taxon>
        <taxon>Sordariomycetes</taxon>
        <taxon>Hypocreomycetidae</taxon>
        <taxon>Hypocreales</taxon>
        <taxon>Nectriaceae</taxon>
        <taxon>Dactylonectria</taxon>
    </lineage>
</organism>
<evidence type="ECO:0000313" key="4">
    <source>
        <dbReference type="EMBL" id="KAH7126012.1"/>
    </source>
</evidence>
<dbReference type="InterPro" id="IPR027417">
    <property type="entry name" value="P-loop_NTPase"/>
</dbReference>
<keyword evidence="2" id="KW-0442">Lipid degradation</keyword>
<proteinExistence type="predicted"/>
<dbReference type="SMART" id="SM00028">
    <property type="entry name" value="TPR"/>
    <property type="match status" value="3"/>
</dbReference>